<dbReference type="SMART" id="SM00165">
    <property type="entry name" value="UBA"/>
    <property type="match status" value="1"/>
</dbReference>
<dbReference type="RefSeq" id="WP_109032534.1">
    <property type="nucleotide sequence ID" value="NZ_BEWD01000006.1"/>
</dbReference>
<dbReference type="EMBL" id="JAAGMQ010001180">
    <property type="protein sequence ID" value="NEC39278.1"/>
    <property type="molecule type" value="Genomic_DNA"/>
</dbReference>
<reference evidence="2 3" key="1">
    <citation type="submission" date="2020-01" db="EMBL/GenBank/DDBJ databases">
        <title>Insect and environment-associated Actinomycetes.</title>
        <authorList>
            <person name="Currrie C."/>
            <person name="Chevrette M."/>
            <person name="Carlson C."/>
            <person name="Stubbendieck R."/>
            <person name="Wendt-Pienkowski E."/>
        </authorList>
    </citation>
    <scope>NUCLEOTIDE SEQUENCE [LARGE SCALE GENOMIC DNA]</scope>
    <source>
        <strain evidence="2 3">SID7739</strain>
    </source>
</reference>
<dbReference type="SUPFAM" id="SSF46934">
    <property type="entry name" value="UBA-like"/>
    <property type="match status" value="1"/>
</dbReference>
<evidence type="ECO:0000313" key="3">
    <source>
        <dbReference type="Proteomes" id="UP000475666"/>
    </source>
</evidence>
<sequence length="55" mass="6109">MPDTQSDDYEKKFAKQLEQLQGMGFTNQTQNLKALIETDGNVQSSIEYILNGGGL</sequence>
<feature type="domain" description="UBA" evidence="1">
    <location>
        <begin position="8"/>
        <end position="52"/>
    </location>
</feature>
<name>A0A6G3TSK4_9ACTN</name>
<organism evidence="2 3">
    <name type="scientific">Streptomyces rubrogriseus</name>
    <dbReference type="NCBI Taxonomy" id="194673"/>
    <lineage>
        <taxon>Bacteria</taxon>
        <taxon>Bacillati</taxon>
        <taxon>Actinomycetota</taxon>
        <taxon>Actinomycetes</taxon>
        <taxon>Kitasatosporales</taxon>
        <taxon>Streptomycetaceae</taxon>
        <taxon>Streptomyces</taxon>
        <taxon>Streptomyces violaceoruber group</taxon>
    </lineage>
</organism>
<dbReference type="Pfam" id="PF00627">
    <property type="entry name" value="UBA"/>
    <property type="match status" value="1"/>
</dbReference>
<dbReference type="Proteomes" id="UP000475666">
    <property type="component" value="Unassembled WGS sequence"/>
</dbReference>
<dbReference type="AlphaFoldDB" id="A0A6G3TSK4"/>
<comment type="caution">
    <text evidence="2">The sequence shown here is derived from an EMBL/GenBank/DDBJ whole genome shotgun (WGS) entry which is preliminary data.</text>
</comment>
<evidence type="ECO:0000259" key="1">
    <source>
        <dbReference type="PROSITE" id="PS50030"/>
    </source>
</evidence>
<dbReference type="InterPro" id="IPR009060">
    <property type="entry name" value="UBA-like_sf"/>
</dbReference>
<dbReference type="InterPro" id="IPR015940">
    <property type="entry name" value="UBA"/>
</dbReference>
<proteinExistence type="predicted"/>
<dbReference type="PROSITE" id="PS50030">
    <property type="entry name" value="UBA"/>
    <property type="match status" value="1"/>
</dbReference>
<dbReference type="GeneID" id="96653350"/>
<protein>
    <recommendedName>
        <fullName evidence="1">UBA domain-containing protein</fullName>
    </recommendedName>
</protein>
<dbReference type="Gene3D" id="1.10.8.10">
    <property type="entry name" value="DNA helicase RuvA subunit, C-terminal domain"/>
    <property type="match status" value="1"/>
</dbReference>
<evidence type="ECO:0000313" key="2">
    <source>
        <dbReference type="EMBL" id="NEC39278.1"/>
    </source>
</evidence>
<gene>
    <name evidence="2" type="ORF">G3I66_39990</name>
</gene>
<accession>A0A6G3TSK4</accession>